<organism evidence="2 3">
    <name type="scientific">Vespula pensylvanica</name>
    <name type="common">Western yellow jacket</name>
    <name type="synonym">Wasp</name>
    <dbReference type="NCBI Taxonomy" id="30213"/>
    <lineage>
        <taxon>Eukaryota</taxon>
        <taxon>Metazoa</taxon>
        <taxon>Ecdysozoa</taxon>
        <taxon>Arthropoda</taxon>
        <taxon>Hexapoda</taxon>
        <taxon>Insecta</taxon>
        <taxon>Pterygota</taxon>
        <taxon>Neoptera</taxon>
        <taxon>Endopterygota</taxon>
        <taxon>Hymenoptera</taxon>
        <taxon>Apocrita</taxon>
        <taxon>Aculeata</taxon>
        <taxon>Vespoidea</taxon>
        <taxon>Vespidae</taxon>
        <taxon>Vespinae</taxon>
        <taxon>Vespula</taxon>
    </lineage>
</organism>
<gene>
    <name evidence="2" type="ORF">H0235_002722</name>
</gene>
<feature type="region of interest" description="Disordered" evidence="1">
    <location>
        <begin position="31"/>
        <end position="95"/>
    </location>
</feature>
<dbReference type="Gene3D" id="3.30.70.2850">
    <property type="match status" value="1"/>
</dbReference>
<sequence>MRETLMDMGHSHRALSTSFFASILMPTEREVSPAFTLKPVQPCSFSKEEEEDDDDDDDDEEEEEEEEEYDDEEEESEERSSSCHSSPAEASLSRPDLEEVLVNEHWLLAGLVDSIRYGIKQIEIDLFDLCAKEKLDSRYIVQESDRPEDIKVGITWDLSKSP</sequence>
<comment type="caution">
    <text evidence="2">The sequence shown here is derived from an EMBL/GenBank/DDBJ whole genome shotgun (WGS) entry which is preliminary data.</text>
</comment>
<keyword evidence="3" id="KW-1185">Reference proteome</keyword>
<evidence type="ECO:0000256" key="1">
    <source>
        <dbReference type="SAM" id="MobiDB-lite"/>
    </source>
</evidence>
<feature type="compositionally biased region" description="Acidic residues" evidence="1">
    <location>
        <begin position="48"/>
        <end position="77"/>
    </location>
</feature>
<evidence type="ECO:0000313" key="3">
    <source>
        <dbReference type="Proteomes" id="UP000600918"/>
    </source>
</evidence>
<dbReference type="Proteomes" id="UP000600918">
    <property type="component" value="Unassembled WGS sequence"/>
</dbReference>
<reference evidence="2" key="1">
    <citation type="journal article" date="2020" name="G3 (Bethesda)">
        <title>High-Quality Assemblies for Three Invasive Social Wasps from the &lt;i&gt;Vespula&lt;/i&gt; Genus.</title>
        <authorList>
            <person name="Harrop T.W.R."/>
            <person name="Guhlin J."/>
            <person name="McLaughlin G.M."/>
            <person name="Permina E."/>
            <person name="Stockwell P."/>
            <person name="Gilligan J."/>
            <person name="Le Lec M.F."/>
            <person name="Gruber M.A.M."/>
            <person name="Quinn O."/>
            <person name="Lovegrove M."/>
            <person name="Duncan E.J."/>
            <person name="Remnant E.J."/>
            <person name="Van Eeckhoven J."/>
            <person name="Graham B."/>
            <person name="Knapp R.A."/>
            <person name="Langford K.W."/>
            <person name="Kronenberg Z."/>
            <person name="Press M.O."/>
            <person name="Eacker S.M."/>
            <person name="Wilson-Rankin E.E."/>
            <person name="Purcell J."/>
            <person name="Lester P.J."/>
            <person name="Dearden P.K."/>
        </authorList>
    </citation>
    <scope>NUCLEOTIDE SEQUENCE</scope>
    <source>
        <strain evidence="2">Volc-1</strain>
    </source>
</reference>
<name>A0A834PAJ2_VESPE</name>
<evidence type="ECO:0000313" key="2">
    <source>
        <dbReference type="EMBL" id="KAF7434531.1"/>
    </source>
</evidence>
<protein>
    <submittedName>
        <fullName evidence="2">Uncharacterized protein</fullName>
    </submittedName>
</protein>
<dbReference type="AlphaFoldDB" id="A0A834PAJ2"/>
<proteinExistence type="predicted"/>
<dbReference type="EMBL" id="JACSDY010000002">
    <property type="protein sequence ID" value="KAF7434531.1"/>
    <property type="molecule type" value="Genomic_DNA"/>
</dbReference>
<accession>A0A834PAJ2</accession>
<feature type="compositionally biased region" description="Low complexity" evidence="1">
    <location>
        <begin position="82"/>
        <end position="93"/>
    </location>
</feature>